<keyword evidence="6" id="KW-1185">Reference proteome</keyword>
<organism evidence="5 6">
    <name type="scientific">Plantactinospora endophytica</name>
    <dbReference type="NCBI Taxonomy" id="673535"/>
    <lineage>
        <taxon>Bacteria</taxon>
        <taxon>Bacillati</taxon>
        <taxon>Actinomycetota</taxon>
        <taxon>Actinomycetes</taxon>
        <taxon>Micromonosporales</taxon>
        <taxon>Micromonosporaceae</taxon>
        <taxon>Plantactinospora</taxon>
    </lineage>
</organism>
<dbReference type="PANTHER" id="PTHR48078:SF6">
    <property type="entry name" value="L-THREONINE DEHYDRATASE CATABOLIC TDCB"/>
    <property type="match status" value="1"/>
</dbReference>
<dbReference type="InterPro" id="IPR000634">
    <property type="entry name" value="Ser/Thr_deHydtase_PyrdxlP-BS"/>
</dbReference>
<feature type="domain" description="Tryptophan synthase beta chain-like PALP" evidence="4">
    <location>
        <begin position="72"/>
        <end position="382"/>
    </location>
</feature>
<dbReference type="NCBIfam" id="NF006050">
    <property type="entry name" value="PRK08197.1"/>
    <property type="match status" value="1"/>
</dbReference>
<dbReference type="SUPFAM" id="SSF53686">
    <property type="entry name" value="Tryptophan synthase beta subunit-like PLP-dependent enzymes"/>
    <property type="match status" value="1"/>
</dbReference>
<evidence type="ECO:0000256" key="3">
    <source>
        <dbReference type="ARBA" id="ARBA00023239"/>
    </source>
</evidence>
<evidence type="ECO:0000259" key="4">
    <source>
        <dbReference type="Pfam" id="PF00291"/>
    </source>
</evidence>
<dbReference type="InterPro" id="IPR001926">
    <property type="entry name" value="TrpB-like_PALP"/>
</dbReference>
<comment type="cofactor">
    <cofactor evidence="1">
        <name>pyridoxal 5'-phosphate</name>
        <dbReference type="ChEBI" id="CHEBI:597326"/>
    </cofactor>
</comment>
<dbReference type="Proteomes" id="UP000646749">
    <property type="component" value="Unassembled WGS sequence"/>
</dbReference>
<dbReference type="CDD" id="cd01563">
    <property type="entry name" value="Thr-synth_1"/>
    <property type="match status" value="1"/>
</dbReference>
<accession>A0ABQ4DUR1</accession>
<dbReference type="PROSITE" id="PS00165">
    <property type="entry name" value="DEHYDRATASE_SER_THR"/>
    <property type="match status" value="1"/>
</dbReference>
<proteinExistence type="predicted"/>
<protein>
    <submittedName>
        <fullName evidence="5">Threonine synthase</fullName>
    </submittedName>
</protein>
<reference evidence="5 6" key="1">
    <citation type="submission" date="2021-01" db="EMBL/GenBank/DDBJ databases">
        <title>Whole genome shotgun sequence of Plantactinospora endophytica NBRC 110450.</title>
        <authorList>
            <person name="Komaki H."/>
            <person name="Tamura T."/>
        </authorList>
    </citation>
    <scope>NUCLEOTIDE SEQUENCE [LARGE SCALE GENOMIC DNA]</scope>
    <source>
        <strain evidence="5 6">NBRC 110450</strain>
    </source>
</reference>
<evidence type="ECO:0000256" key="2">
    <source>
        <dbReference type="ARBA" id="ARBA00022898"/>
    </source>
</evidence>
<keyword evidence="2" id="KW-0663">Pyridoxal phosphate</keyword>
<dbReference type="RefSeq" id="WP_203864822.1">
    <property type="nucleotide sequence ID" value="NZ_BONW01000003.1"/>
</dbReference>
<dbReference type="Gene3D" id="3.40.50.1100">
    <property type="match status" value="2"/>
</dbReference>
<dbReference type="InterPro" id="IPR036052">
    <property type="entry name" value="TrpB-like_PALP_sf"/>
</dbReference>
<comment type="caution">
    <text evidence="5">The sequence shown here is derived from an EMBL/GenBank/DDBJ whole genome shotgun (WGS) entry which is preliminary data.</text>
</comment>
<dbReference type="PANTHER" id="PTHR48078">
    <property type="entry name" value="THREONINE DEHYDRATASE, MITOCHONDRIAL-RELATED"/>
    <property type="match status" value="1"/>
</dbReference>
<sequence>MYLTHLHCPRCDTTYDADRPQNLCSCGSPLLARYDLAEVRKAVDPTALGGRAADLWRYRELLPVAEDRHVTTFGEGWTPMLPAARYGGSIGVPGLLVKDEGLVPTGSFKARGAAVGVSRARELGIRHVAMPTNGNAGAAWATYAARAGLRATIAMPLGAPTITRRECVAAGAELHLIDGLISDAGRHVGKLIAASAGSPDGEIFDVSTLKEPYRLEGKKTMGYEIVEQLGWQVPDVIVYPTGGGVGLIGIHKALHEMRELGWIGDTLPRLVAVQSTGCAPIVRAFGAGATRAEPWADAWTVAYGINVPAPLGDELILDALRDTAGTAVAVDDEAILADLHDFGAREGLLLCPEGAACLTAVRQLRAGGWIRADERVVVLNTGAGLKYPETVDVDSLPVAG</sequence>
<dbReference type="InterPro" id="IPR050147">
    <property type="entry name" value="Ser/Thr_Dehydratase"/>
</dbReference>
<dbReference type="Pfam" id="PF00291">
    <property type="entry name" value="PALP"/>
    <property type="match status" value="1"/>
</dbReference>
<gene>
    <name evidence="5" type="primary">thrC</name>
    <name evidence="5" type="ORF">Pen02_11140</name>
</gene>
<evidence type="ECO:0000256" key="1">
    <source>
        <dbReference type="ARBA" id="ARBA00001933"/>
    </source>
</evidence>
<dbReference type="EMBL" id="BONW01000003">
    <property type="protein sequence ID" value="GIG86178.1"/>
    <property type="molecule type" value="Genomic_DNA"/>
</dbReference>
<keyword evidence="3" id="KW-0456">Lyase</keyword>
<evidence type="ECO:0000313" key="5">
    <source>
        <dbReference type="EMBL" id="GIG86178.1"/>
    </source>
</evidence>
<name>A0ABQ4DUR1_9ACTN</name>
<evidence type="ECO:0000313" key="6">
    <source>
        <dbReference type="Proteomes" id="UP000646749"/>
    </source>
</evidence>